<sequence length="628" mass="69821">MPPSKNAPGKRHVLTLAQLSAYDDILTDALIDHVFYWTTIPKNRPSYHASRGVVEETIAKILQDEAVINKNPAAAEAKLLATDGLRRFSAALKTDKEKEDFRRHLRRYINIYLPDCPWEVNSTNRYTIVTHEASITARRPIRRNESIKYLSGMKVTITPEEEDLISNRKKDFSIVVSSRSKSTSLFMGPARFANHDCDANAALMTISNAGIEIVAIRDIAVGEEITVTYGDNYFGEDNCECLCKTCEDGLRNGWQDADGKPVVKMLDEEGTTETYVLRRRKRDDSICGSSRTPSVTPVMRPKIRKMRTASRLREDDSSAPSPAPDSTPRTGKRTFDAMATPPVTPAKKLKHTVELVDAARDASRGSSVSGSVSSSSSQDGPLETDVSSPEPLDKPSTINAVADPMSPKSSQGAPSPHKVDSDATCISVIVPSDEEEGLDSITVSIEPVDDAERADPVAQPRRKYQRKVYREETPPARVRSPGDYVLTPLLLSEPAMAWVQCGICTTPFVQQNAYFTRASCPRCERHSKVYGYMWPKTDKEGPRDKEERVLDHRTVHRFLDHYDEKRARGRKGVPEQEQTPEEAPARGRSLKRKSLGKSGKPKAVPREDTSGLRRSGRARTVSRKLVGE</sequence>
<dbReference type="Proteomes" id="UP001148737">
    <property type="component" value="Unassembled WGS sequence"/>
</dbReference>
<keyword evidence="2" id="KW-1185">Reference proteome</keyword>
<evidence type="ECO:0000313" key="1">
    <source>
        <dbReference type="EMBL" id="KAJ3482691.1"/>
    </source>
</evidence>
<reference evidence="1" key="1">
    <citation type="submission" date="2022-07" db="EMBL/GenBank/DDBJ databases">
        <title>Genome Sequence of Lecanicillium saksenae.</title>
        <authorList>
            <person name="Buettner E."/>
        </authorList>
    </citation>
    <scope>NUCLEOTIDE SEQUENCE</scope>
    <source>
        <strain evidence="1">VT-O1</strain>
    </source>
</reference>
<protein>
    <submittedName>
        <fullName evidence="1">Uncharacterized protein</fullName>
    </submittedName>
</protein>
<gene>
    <name evidence="1" type="ORF">NLG97_g7501</name>
</gene>
<proteinExistence type="predicted"/>
<organism evidence="1 2">
    <name type="scientific">Lecanicillium saksenae</name>
    <dbReference type="NCBI Taxonomy" id="468837"/>
    <lineage>
        <taxon>Eukaryota</taxon>
        <taxon>Fungi</taxon>
        <taxon>Dikarya</taxon>
        <taxon>Ascomycota</taxon>
        <taxon>Pezizomycotina</taxon>
        <taxon>Sordariomycetes</taxon>
        <taxon>Hypocreomycetidae</taxon>
        <taxon>Hypocreales</taxon>
        <taxon>Cordycipitaceae</taxon>
        <taxon>Lecanicillium</taxon>
    </lineage>
</organism>
<comment type="caution">
    <text evidence="1">The sequence shown here is derived from an EMBL/GenBank/DDBJ whole genome shotgun (WGS) entry which is preliminary data.</text>
</comment>
<dbReference type="EMBL" id="JANAKD010001156">
    <property type="protein sequence ID" value="KAJ3482691.1"/>
    <property type="molecule type" value="Genomic_DNA"/>
</dbReference>
<name>A0ACC1QNZ7_9HYPO</name>
<accession>A0ACC1QNZ7</accession>
<evidence type="ECO:0000313" key="2">
    <source>
        <dbReference type="Proteomes" id="UP001148737"/>
    </source>
</evidence>